<comment type="caution">
    <text evidence="6">The sequence shown here is derived from an EMBL/GenBank/DDBJ whole genome shotgun (WGS) entry which is preliminary data.</text>
</comment>
<evidence type="ECO:0000256" key="3">
    <source>
        <dbReference type="RuleBase" id="RU003719"/>
    </source>
</evidence>
<dbReference type="PANTHER" id="PTHR10996">
    <property type="entry name" value="2-HYDROXYACID DEHYDROGENASE-RELATED"/>
    <property type="match status" value="1"/>
</dbReference>
<keyword evidence="2 3" id="KW-0560">Oxidoreductase</keyword>
<dbReference type="InterPro" id="IPR006139">
    <property type="entry name" value="D-isomer_2_OHA_DH_cat_dom"/>
</dbReference>
<evidence type="ECO:0000259" key="4">
    <source>
        <dbReference type="Pfam" id="PF00389"/>
    </source>
</evidence>
<dbReference type="EMBL" id="JALBUF010000001">
    <property type="protein sequence ID" value="MCI0182047.1"/>
    <property type="molecule type" value="Genomic_DNA"/>
</dbReference>
<evidence type="ECO:0000256" key="1">
    <source>
        <dbReference type="ARBA" id="ARBA00005854"/>
    </source>
</evidence>
<dbReference type="GO" id="GO:0051287">
    <property type="term" value="F:NAD binding"/>
    <property type="evidence" value="ECO:0007669"/>
    <property type="project" value="InterPro"/>
</dbReference>
<dbReference type="AlphaFoldDB" id="A0A9X1V9N1"/>
<comment type="similarity">
    <text evidence="1 3">Belongs to the D-isomer specific 2-hydroxyacid dehydrogenase family.</text>
</comment>
<dbReference type="Pfam" id="PF02826">
    <property type="entry name" value="2-Hacid_dh_C"/>
    <property type="match status" value="1"/>
</dbReference>
<proteinExistence type="inferred from homology"/>
<protein>
    <submittedName>
        <fullName evidence="6">Glyoxylate/hydroxypyruvate reductase B</fullName>
        <ecNumber evidence="6">1.1.1.79</ecNumber>
    </submittedName>
</protein>
<feature type="domain" description="D-isomer specific 2-hydroxyacid dehydrogenase catalytic" evidence="4">
    <location>
        <begin position="11"/>
        <end position="318"/>
    </location>
</feature>
<dbReference type="Proteomes" id="UP001139263">
    <property type="component" value="Unassembled WGS sequence"/>
</dbReference>
<dbReference type="SUPFAM" id="SSF52283">
    <property type="entry name" value="Formate/glycerate dehydrogenase catalytic domain-like"/>
    <property type="match status" value="1"/>
</dbReference>
<dbReference type="Pfam" id="PF00389">
    <property type="entry name" value="2-Hacid_dh"/>
    <property type="match status" value="1"/>
</dbReference>
<dbReference type="GO" id="GO:0030267">
    <property type="term" value="F:glyoxylate reductase (NADPH) activity"/>
    <property type="evidence" value="ECO:0007669"/>
    <property type="project" value="UniProtKB-EC"/>
</dbReference>
<sequence>MKPKTLVTRWLPADVLARLKTVSDVTMWPEADQPATRDFLYREIAQVDAVLSMLTDQMDETLMSHGDHLRIIANMAVGYDNIDLQAAKQRAIHVTTTPDVLNETTADLTFALLLAVARKIPESSEFLRSGQWQSWSPFLLAGQDVYGATLGLIGMGRIGEGVARRARGFGMKLIYHNRQRKTETEVDLGVSYETLDGVLQLSDYVVVLTPLTQETHHLIGERELQLMKKTAILINVSRGPVVDEVALYRALHQGQLYGAGLDVFEQEPIALSHPLLTLPNVVALPHIGSASIATRRKMAQLAADNIYEVLIGNSPLTPIV</sequence>
<dbReference type="Gene3D" id="3.40.50.720">
    <property type="entry name" value="NAD(P)-binding Rossmann-like Domain"/>
    <property type="match status" value="2"/>
</dbReference>
<evidence type="ECO:0000313" key="7">
    <source>
        <dbReference type="Proteomes" id="UP001139263"/>
    </source>
</evidence>
<feature type="domain" description="D-isomer specific 2-hydroxyacid dehydrogenase NAD-binding" evidence="5">
    <location>
        <begin position="110"/>
        <end position="288"/>
    </location>
</feature>
<evidence type="ECO:0000256" key="2">
    <source>
        <dbReference type="ARBA" id="ARBA00023002"/>
    </source>
</evidence>
<gene>
    <name evidence="6" type="primary">ghrB_1</name>
    <name evidence="6" type="ORF">MM817_00298</name>
</gene>
<evidence type="ECO:0000259" key="5">
    <source>
        <dbReference type="Pfam" id="PF02826"/>
    </source>
</evidence>
<dbReference type="RefSeq" id="WP_241711666.1">
    <property type="nucleotide sequence ID" value="NZ_JALBUF010000001.1"/>
</dbReference>
<keyword evidence="7" id="KW-1185">Reference proteome</keyword>
<dbReference type="InterPro" id="IPR006140">
    <property type="entry name" value="D-isomer_DH_NAD-bd"/>
</dbReference>
<evidence type="ECO:0000313" key="6">
    <source>
        <dbReference type="EMBL" id="MCI0182047.1"/>
    </source>
</evidence>
<reference evidence="6" key="1">
    <citation type="submission" date="2022-03" db="EMBL/GenBank/DDBJ databases">
        <title>Draft Genome Sequence of Firmicute Strain S0AB, a Heterotrophic Iron/Sulfur-Oxidizing Extreme Acidophile.</title>
        <authorList>
            <person name="Vergara E."/>
            <person name="Pakostova E."/>
            <person name="Johnson D.B."/>
            <person name="Holmes D.S."/>
        </authorList>
    </citation>
    <scope>NUCLEOTIDE SEQUENCE</scope>
    <source>
        <strain evidence="6">S0AB</strain>
    </source>
</reference>
<dbReference type="GO" id="GO:0005829">
    <property type="term" value="C:cytosol"/>
    <property type="evidence" value="ECO:0007669"/>
    <property type="project" value="TreeGrafter"/>
</dbReference>
<dbReference type="InterPro" id="IPR029753">
    <property type="entry name" value="D-isomer_DH_CS"/>
</dbReference>
<accession>A0A9X1V9N1</accession>
<organism evidence="6 7">
    <name type="scientific">Sulfoacidibacillus ferrooxidans</name>
    <dbReference type="NCBI Taxonomy" id="2005001"/>
    <lineage>
        <taxon>Bacteria</taxon>
        <taxon>Bacillati</taxon>
        <taxon>Bacillota</taxon>
        <taxon>Bacilli</taxon>
        <taxon>Bacillales</taxon>
        <taxon>Alicyclobacillaceae</taxon>
        <taxon>Sulfoacidibacillus</taxon>
    </lineage>
</organism>
<dbReference type="SUPFAM" id="SSF51735">
    <property type="entry name" value="NAD(P)-binding Rossmann-fold domains"/>
    <property type="match status" value="1"/>
</dbReference>
<dbReference type="CDD" id="cd05301">
    <property type="entry name" value="GDH"/>
    <property type="match status" value="1"/>
</dbReference>
<dbReference type="PROSITE" id="PS00671">
    <property type="entry name" value="D_2_HYDROXYACID_DH_3"/>
    <property type="match status" value="1"/>
</dbReference>
<dbReference type="PANTHER" id="PTHR10996:SF283">
    <property type="entry name" value="GLYOXYLATE_HYDROXYPYRUVATE REDUCTASE B"/>
    <property type="match status" value="1"/>
</dbReference>
<dbReference type="InterPro" id="IPR050223">
    <property type="entry name" value="D-isomer_2-hydroxyacid_DH"/>
</dbReference>
<dbReference type="EC" id="1.1.1.79" evidence="6"/>
<dbReference type="GO" id="GO:0016618">
    <property type="term" value="F:hydroxypyruvate reductase [NAD(P)H] activity"/>
    <property type="evidence" value="ECO:0007669"/>
    <property type="project" value="TreeGrafter"/>
</dbReference>
<name>A0A9X1V9N1_9BACL</name>
<dbReference type="FunFam" id="3.40.50.720:FF:000462">
    <property type="entry name" value="Glyoxylate reductase (NADP+)"/>
    <property type="match status" value="1"/>
</dbReference>
<dbReference type="InterPro" id="IPR036291">
    <property type="entry name" value="NAD(P)-bd_dom_sf"/>
</dbReference>